<protein>
    <submittedName>
        <fullName evidence="2">Uncharacterized protein</fullName>
    </submittedName>
</protein>
<dbReference type="EMBL" id="CCYD01000109">
    <property type="protein sequence ID" value="CEG36079.1"/>
    <property type="molecule type" value="Genomic_DNA"/>
</dbReference>
<keyword evidence="3" id="KW-1185">Reference proteome</keyword>
<reference evidence="3" key="1">
    <citation type="submission" date="2014-09" db="EMBL/GenBank/DDBJ databases">
        <authorList>
            <person name="Sharma Rahul"/>
            <person name="Thines Marco"/>
        </authorList>
    </citation>
    <scope>NUCLEOTIDE SEQUENCE [LARGE SCALE GENOMIC DNA]</scope>
</reference>
<evidence type="ECO:0000256" key="1">
    <source>
        <dbReference type="SAM" id="Phobius"/>
    </source>
</evidence>
<dbReference type="GeneID" id="36395454"/>
<dbReference type="AlphaFoldDB" id="A0A0P1A7C4"/>
<keyword evidence="1" id="KW-0812">Transmembrane</keyword>
<evidence type="ECO:0000313" key="2">
    <source>
        <dbReference type="EMBL" id="CEG36079.1"/>
    </source>
</evidence>
<accession>A0A0P1A7C4</accession>
<proteinExistence type="predicted"/>
<sequence>MRKNLRRQAHQSKRLGHQRITYLLWLFLMPTTGMKILHQSTCQFISHFYRT</sequence>
<name>A0A0P1A7C4_PLAHL</name>
<dbReference type="RefSeq" id="XP_024572448.1">
    <property type="nucleotide sequence ID" value="XM_024715835.1"/>
</dbReference>
<dbReference type="Proteomes" id="UP000054928">
    <property type="component" value="Unassembled WGS sequence"/>
</dbReference>
<keyword evidence="1" id="KW-0472">Membrane</keyword>
<evidence type="ECO:0000313" key="3">
    <source>
        <dbReference type="Proteomes" id="UP000054928"/>
    </source>
</evidence>
<keyword evidence="1" id="KW-1133">Transmembrane helix</keyword>
<feature type="transmembrane region" description="Helical" evidence="1">
    <location>
        <begin position="20"/>
        <end position="37"/>
    </location>
</feature>
<organism evidence="2 3">
    <name type="scientific">Plasmopara halstedii</name>
    <name type="common">Downy mildew of sunflower</name>
    <dbReference type="NCBI Taxonomy" id="4781"/>
    <lineage>
        <taxon>Eukaryota</taxon>
        <taxon>Sar</taxon>
        <taxon>Stramenopiles</taxon>
        <taxon>Oomycota</taxon>
        <taxon>Peronosporomycetes</taxon>
        <taxon>Peronosporales</taxon>
        <taxon>Peronosporaceae</taxon>
        <taxon>Plasmopara</taxon>
    </lineage>
</organism>